<dbReference type="KEGG" id="tdl:TDEL_0G02390"/>
<evidence type="ECO:0000256" key="9">
    <source>
        <dbReference type="ARBA" id="ARBA00023004"/>
    </source>
</evidence>
<accession>G8ZYY1</accession>
<dbReference type="PANTHER" id="PTHR16821">
    <property type="entry name" value="FRATAXIN"/>
    <property type="match status" value="1"/>
</dbReference>
<dbReference type="EMBL" id="HE616748">
    <property type="protein sequence ID" value="CCE93606.1"/>
    <property type="molecule type" value="Genomic_DNA"/>
</dbReference>
<evidence type="ECO:0000256" key="5">
    <source>
        <dbReference type="ARBA" id="ARBA00022448"/>
    </source>
</evidence>
<dbReference type="FunCoup" id="G8ZYY1">
    <property type="interactions" value="424"/>
</dbReference>
<comment type="subcellular location">
    <subcellularLocation>
        <location evidence="1">Mitochondrion</location>
    </subcellularLocation>
</comment>
<dbReference type="Pfam" id="PF01491">
    <property type="entry name" value="Frataxin_Cyay"/>
    <property type="match status" value="1"/>
</dbReference>
<dbReference type="GO" id="GO:0051537">
    <property type="term" value="F:2 iron, 2 sulfur cluster binding"/>
    <property type="evidence" value="ECO:0007669"/>
    <property type="project" value="TreeGrafter"/>
</dbReference>
<dbReference type="GO" id="GO:0006749">
    <property type="term" value="P:glutathione metabolic process"/>
    <property type="evidence" value="ECO:0007669"/>
    <property type="project" value="EnsemblFungi"/>
</dbReference>
<dbReference type="GeneID" id="11504822"/>
<dbReference type="NCBIfam" id="TIGR03422">
    <property type="entry name" value="mito_frataxin"/>
    <property type="match status" value="1"/>
</dbReference>
<dbReference type="HOGENOM" id="CLU_080880_2_4_1"/>
<dbReference type="GO" id="GO:0006979">
    <property type="term" value="P:response to oxidative stress"/>
    <property type="evidence" value="ECO:0007669"/>
    <property type="project" value="EnsemblFungi"/>
</dbReference>
<dbReference type="GO" id="GO:0034986">
    <property type="term" value="F:iron chaperone activity"/>
    <property type="evidence" value="ECO:0007669"/>
    <property type="project" value="EnsemblFungi"/>
</dbReference>
<evidence type="ECO:0000256" key="4">
    <source>
        <dbReference type="ARBA" id="ARBA00022434"/>
    </source>
</evidence>
<dbReference type="GO" id="GO:0008198">
    <property type="term" value="F:ferrous iron binding"/>
    <property type="evidence" value="ECO:0007669"/>
    <property type="project" value="EnsemblFungi"/>
</dbReference>
<evidence type="ECO:0000256" key="6">
    <source>
        <dbReference type="ARBA" id="ARBA00022496"/>
    </source>
</evidence>
<dbReference type="GO" id="GO:0006879">
    <property type="term" value="P:intracellular iron ion homeostasis"/>
    <property type="evidence" value="ECO:0007669"/>
    <property type="project" value="UniProtKB-KW"/>
</dbReference>
<sequence>MLRRITSTILTRTVTRAVTPTICLSMPQLTLRPAIRYYSIESTDGHAIPQEVLKMTAGEYHQAADTFLETLLDELEAISDDLPDVVPDVELTQGVMTLEVTPVGTYVINKQPPNKQIWLSSPISGPNRFDLCKGEWVSLRDGSRLLDILNGELQQATGHSL</sequence>
<name>G8ZYY1_TORDE</name>
<keyword evidence="4" id="KW-0409">Iron storage</keyword>
<dbReference type="InterPro" id="IPR002908">
    <property type="entry name" value="Frataxin/CyaY"/>
</dbReference>
<dbReference type="GO" id="GO:0005759">
    <property type="term" value="C:mitochondrial matrix"/>
    <property type="evidence" value="ECO:0007669"/>
    <property type="project" value="EnsemblFungi"/>
</dbReference>
<comment type="similarity">
    <text evidence="2">Belongs to the frataxin family.</text>
</comment>
<dbReference type="InterPro" id="IPR036524">
    <property type="entry name" value="Frataxin/CyaY_sf"/>
</dbReference>
<dbReference type="Gene3D" id="3.30.920.10">
    <property type="entry name" value="Frataxin/CyaY"/>
    <property type="match status" value="1"/>
</dbReference>
<keyword evidence="5" id="KW-0813">Transport</keyword>
<organism evidence="13 14">
    <name type="scientific">Torulaspora delbrueckii</name>
    <name type="common">Yeast</name>
    <name type="synonym">Candida colliculosa</name>
    <dbReference type="NCBI Taxonomy" id="4950"/>
    <lineage>
        <taxon>Eukaryota</taxon>
        <taxon>Fungi</taxon>
        <taxon>Dikarya</taxon>
        <taxon>Ascomycota</taxon>
        <taxon>Saccharomycotina</taxon>
        <taxon>Saccharomycetes</taxon>
        <taxon>Saccharomycetales</taxon>
        <taxon>Saccharomycetaceae</taxon>
        <taxon>Torulaspora</taxon>
    </lineage>
</organism>
<proteinExistence type="inferred from homology"/>
<evidence type="ECO:0000256" key="12">
    <source>
        <dbReference type="ARBA" id="ARBA00047990"/>
    </source>
</evidence>
<keyword evidence="11" id="KW-0496">Mitochondrion</keyword>
<keyword evidence="9" id="KW-0408">Iron</keyword>
<keyword evidence="10" id="KW-0406">Ion transport</keyword>
<dbReference type="GO" id="GO:0016226">
    <property type="term" value="P:iron-sulfur cluster assembly"/>
    <property type="evidence" value="ECO:0007669"/>
    <property type="project" value="EnsemblFungi"/>
</dbReference>
<dbReference type="InterPro" id="IPR017789">
    <property type="entry name" value="Frataxin"/>
</dbReference>
<keyword evidence="8" id="KW-0560">Oxidoreductase</keyword>
<evidence type="ECO:0000256" key="10">
    <source>
        <dbReference type="ARBA" id="ARBA00023065"/>
    </source>
</evidence>
<keyword evidence="14" id="KW-1185">Reference proteome</keyword>
<dbReference type="GO" id="GO:0008199">
    <property type="term" value="F:ferric iron binding"/>
    <property type="evidence" value="ECO:0007669"/>
    <property type="project" value="InterPro"/>
</dbReference>
<dbReference type="NCBIfam" id="TIGR03421">
    <property type="entry name" value="FeS_CyaY"/>
    <property type="match status" value="1"/>
</dbReference>
<dbReference type="GO" id="GO:0010040">
    <property type="term" value="P:response to iron(II) ion"/>
    <property type="evidence" value="ECO:0007669"/>
    <property type="project" value="EnsemblFungi"/>
</dbReference>
<gene>
    <name evidence="13" type="primary">TDEL0G02390</name>
    <name evidence="13" type="ORF">TDEL_0G02390</name>
</gene>
<dbReference type="InterPro" id="IPR020895">
    <property type="entry name" value="Frataxin_CS"/>
</dbReference>
<dbReference type="OrthoDB" id="1897642at2759"/>
<dbReference type="Proteomes" id="UP000005627">
    <property type="component" value="Chromosome 7"/>
</dbReference>
<dbReference type="InParanoid" id="G8ZYY1"/>
<dbReference type="PROSITE" id="PS50810">
    <property type="entry name" value="FRATAXIN_2"/>
    <property type="match status" value="1"/>
</dbReference>
<dbReference type="PANTHER" id="PTHR16821:SF2">
    <property type="entry name" value="FRATAXIN, MITOCHONDRIAL"/>
    <property type="match status" value="1"/>
</dbReference>
<evidence type="ECO:0000256" key="7">
    <source>
        <dbReference type="ARBA" id="ARBA00022946"/>
    </source>
</evidence>
<dbReference type="GO" id="GO:0004322">
    <property type="term" value="F:ferroxidase activity"/>
    <property type="evidence" value="ECO:0007669"/>
    <property type="project" value="UniProtKB-EC"/>
</dbReference>
<evidence type="ECO:0000256" key="8">
    <source>
        <dbReference type="ARBA" id="ARBA00023002"/>
    </source>
</evidence>
<evidence type="ECO:0000313" key="14">
    <source>
        <dbReference type="Proteomes" id="UP000005627"/>
    </source>
</evidence>
<evidence type="ECO:0000256" key="11">
    <source>
        <dbReference type="ARBA" id="ARBA00023128"/>
    </source>
</evidence>
<evidence type="ECO:0000256" key="3">
    <source>
        <dbReference type="ARBA" id="ARBA00013107"/>
    </source>
</evidence>
<dbReference type="eggNOG" id="KOG3413">
    <property type="taxonomic scope" value="Eukaryota"/>
</dbReference>
<dbReference type="PROSITE" id="PS01344">
    <property type="entry name" value="FRATAXIN_1"/>
    <property type="match status" value="1"/>
</dbReference>
<dbReference type="SUPFAM" id="SSF55387">
    <property type="entry name" value="Frataxin/Nqo15-like"/>
    <property type="match status" value="1"/>
</dbReference>
<evidence type="ECO:0000256" key="1">
    <source>
        <dbReference type="ARBA" id="ARBA00004173"/>
    </source>
</evidence>
<dbReference type="GO" id="GO:0006121">
    <property type="term" value="P:mitochondrial electron transport, succinate to ubiquinone"/>
    <property type="evidence" value="ECO:0007669"/>
    <property type="project" value="EnsemblFungi"/>
</dbReference>
<keyword evidence="6" id="KW-0410">Iron transport</keyword>
<evidence type="ECO:0000313" key="13">
    <source>
        <dbReference type="EMBL" id="CCE93606.1"/>
    </source>
</evidence>
<dbReference type="RefSeq" id="XP_003682817.1">
    <property type="nucleotide sequence ID" value="XM_003682769.1"/>
</dbReference>
<protein>
    <recommendedName>
        <fullName evidence="3">ferroxidase</fullName>
        <ecNumber evidence="3">1.16.3.1</ecNumber>
    </recommendedName>
</protein>
<reference evidence="13 14" key="1">
    <citation type="journal article" date="2011" name="Proc. Natl. Acad. Sci. U.S.A.">
        <title>Evolutionary erosion of yeast sex chromosomes by mating-type switching accidents.</title>
        <authorList>
            <person name="Gordon J.L."/>
            <person name="Armisen D."/>
            <person name="Proux-Wera E."/>
            <person name="Oheigeartaigh S.S."/>
            <person name="Byrne K.P."/>
            <person name="Wolfe K.H."/>
        </authorList>
    </citation>
    <scope>NUCLEOTIDE SEQUENCE [LARGE SCALE GENOMIC DNA]</scope>
    <source>
        <strain evidence="14">ATCC 10662 / CBS 1146 / NBRC 0425 / NCYC 2629 / NRRL Y-866</strain>
    </source>
</reference>
<keyword evidence="7" id="KW-0809">Transit peptide</keyword>
<dbReference type="STRING" id="1076872.G8ZYY1"/>
<dbReference type="EC" id="1.16.3.1" evidence="3"/>
<dbReference type="GO" id="GO:0006826">
    <property type="term" value="P:iron ion transport"/>
    <property type="evidence" value="ECO:0007669"/>
    <property type="project" value="UniProtKB-KW"/>
</dbReference>
<evidence type="ECO:0000256" key="2">
    <source>
        <dbReference type="ARBA" id="ARBA00008183"/>
    </source>
</evidence>
<dbReference type="GO" id="GO:0042802">
    <property type="term" value="F:identical protein binding"/>
    <property type="evidence" value="ECO:0007669"/>
    <property type="project" value="EnsemblFungi"/>
</dbReference>
<comment type="catalytic activity">
    <reaction evidence="12">
        <text>4 Fe(2+) + O2 + 4 H(+) = 4 Fe(3+) + 2 H2O</text>
        <dbReference type="Rhea" id="RHEA:11148"/>
        <dbReference type="ChEBI" id="CHEBI:15377"/>
        <dbReference type="ChEBI" id="CHEBI:15378"/>
        <dbReference type="ChEBI" id="CHEBI:15379"/>
        <dbReference type="ChEBI" id="CHEBI:29033"/>
        <dbReference type="ChEBI" id="CHEBI:29034"/>
        <dbReference type="EC" id="1.16.3.1"/>
    </reaction>
</comment>
<dbReference type="AlphaFoldDB" id="G8ZYY1"/>
<dbReference type="SMART" id="SM01219">
    <property type="entry name" value="Frataxin_Cyay"/>
    <property type="match status" value="1"/>
</dbReference>